<keyword evidence="7" id="KW-0904">Protein phosphatase</keyword>
<dbReference type="InterPro" id="IPR013783">
    <property type="entry name" value="Ig-like_fold"/>
</dbReference>
<keyword evidence="8" id="KW-1133">Transmembrane helix</keyword>
<dbReference type="GO" id="GO:0016020">
    <property type="term" value="C:membrane"/>
    <property type="evidence" value="ECO:0007669"/>
    <property type="project" value="UniProtKB-SubCell"/>
</dbReference>
<evidence type="ECO:0000259" key="15">
    <source>
        <dbReference type="PROSITE" id="PS50055"/>
    </source>
</evidence>
<dbReference type="EC" id="3.1.3.48" evidence="2"/>
<keyword evidence="5" id="KW-0677">Repeat</keyword>
<feature type="domain" description="Fibronectin type-III" evidence="17">
    <location>
        <begin position="975"/>
        <end position="1067"/>
    </location>
</feature>
<dbReference type="PROSITE" id="PS50056">
    <property type="entry name" value="TYR_PHOSPHATASE_2"/>
    <property type="match status" value="1"/>
</dbReference>
<dbReference type="PRINTS" id="PR00700">
    <property type="entry name" value="PRTYPHPHTASE"/>
</dbReference>
<dbReference type="Pfam" id="PF00102">
    <property type="entry name" value="Y_phosphatase"/>
    <property type="match status" value="1"/>
</dbReference>
<feature type="domain" description="Fibronectin type-III" evidence="17">
    <location>
        <begin position="709"/>
        <end position="796"/>
    </location>
</feature>
<feature type="region of interest" description="Disordered" evidence="13">
    <location>
        <begin position="136"/>
        <end position="184"/>
    </location>
</feature>
<keyword evidence="3" id="KW-0812">Transmembrane</keyword>
<feature type="chain" id="PRO_5023150151" description="protein-tyrosine-phosphatase" evidence="14">
    <location>
        <begin position="27"/>
        <end position="2010"/>
    </location>
</feature>
<feature type="domain" description="Fibronectin type-III" evidence="17">
    <location>
        <begin position="797"/>
        <end position="895"/>
    </location>
</feature>
<dbReference type="GO" id="GO:0001525">
    <property type="term" value="P:angiogenesis"/>
    <property type="evidence" value="ECO:0007669"/>
    <property type="project" value="TreeGrafter"/>
</dbReference>
<evidence type="ECO:0000256" key="9">
    <source>
        <dbReference type="ARBA" id="ARBA00023136"/>
    </source>
</evidence>
<evidence type="ECO:0000256" key="10">
    <source>
        <dbReference type="ARBA" id="ARBA00023180"/>
    </source>
</evidence>
<feature type="domain" description="Fibronectin type-III" evidence="17">
    <location>
        <begin position="1264"/>
        <end position="1354"/>
    </location>
</feature>
<feature type="domain" description="Fibronectin type-III" evidence="17">
    <location>
        <begin position="617"/>
        <end position="708"/>
    </location>
</feature>
<evidence type="ECO:0000256" key="3">
    <source>
        <dbReference type="ARBA" id="ARBA00022692"/>
    </source>
</evidence>
<dbReference type="SUPFAM" id="SSF49265">
    <property type="entry name" value="Fibronectin type III"/>
    <property type="match status" value="12"/>
</dbReference>
<evidence type="ECO:0000256" key="14">
    <source>
        <dbReference type="SAM" id="SignalP"/>
    </source>
</evidence>
<feature type="compositionally biased region" description="Polar residues" evidence="13">
    <location>
        <begin position="1431"/>
        <end position="1444"/>
    </location>
</feature>
<protein>
    <recommendedName>
        <fullName evidence="2">protein-tyrosine-phosphatase</fullName>
        <ecNumber evidence="2">3.1.3.48</ecNumber>
    </recommendedName>
</protein>
<feature type="domain" description="Tyrosine-protein phosphatase" evidence="15">
    <location>
        <begin position="1716"/>
        <end position="1976"/>
    </location>
</feature>
<dbReference type="GO" id="GO:0004725">
    <property type="term" value="F:protein tyrosine phosphatase activity"/>
    <property type="evidence" value="ECO:0007669"/>
    <property type="project" value="UniProtKB-EC"/>
</dbReference>
<dbReference type="Pfam" id="PF00041">
    <property type="entry name" value="fn3"/>
    <property type="match status" value="11"/>
</dbReference>
<dbReference type="InterPro" id="IPR000242">
    <property type="entry name" value="PTP_cat"/>
</dbReference>
<evidence type="ECO:0000256" key="11">
    <source>
        <dbReference type="ARBA" id="ARBA00025789"/>
    </source>
</evidence>
<evidence type="ECO:0000313" key="19">
    <source>
        <dbReference type="Proteomes" id="UP000324091"/>
    </source>
</evidence>
<evidence type="ECO:0000256" key="8">
    <source>
        <dbReference type="ARBA" id="ARBA00022989"/>
    </source>
</evidence>
<comment type="catalytic activity">
    <reaction evidence="12">
        <text>O-phospho-L-tyrosyl-[protein] + H2O = L-tyrosyl-[protein] + phosphate</text>
        <dbReference type="Rhea" id="RHEA:10684"/>
        <dbReference type="Rhea" id="RHEA-COMP:10136"/>
        <dbReference type="Rhea" id="RHEA-COMP:20101"/>
        <dbReference type="ChEBI" id="CHEBI:15377"/>
        <dbReference type="ChEBI" id="CHEBI:43474"/>
        <dbReference type="ChEBI" id="CHEBI:46858"/>
        <dbReference type="ChEBI" id="CHEBI:61978"/>
        <dbReference type="EC" id="3.1.3.48"/>
    </reaction>
</comment>
<evidence type="ECO:0000256" key="12">
    <source>
        <dbReference type="ARBA" id="ARBA00051722"/>
    </source>
</evidence>
<reference evidence="18 19" key="1">
    <citation type="submission" date="2019-04" db="EMBL/GenBank/DDBJ databases">
        <title>Chromosome genome assembly for Takifugu flavidus.</title>
        <authorList>
            <person name="Xiao S."/>
        </authorList>
    </citation>
    <scope>NUCLEOTIDE SEQUENCE [LARGE SCALE GENOMIC DNA]</scope>
    <source>
        <strain evidence="18">HTHZ2018</strain>
        <tissue evidence="18">Muscle</tissue>
    </source>
</reference>
<evidence type="ECO:0000259" key="16">
    <source>
        <dbReference type="PROSITE" id="PS50056"/>
    </source>
</evidence>
<evidence type="ECO:0000256" key="2">
    <source>
        <dbReference type="ARBA" id="ARBA00013064"/>
    </source>
</evidence>
<keyword evidence="10" id="KW-0325">Glycoprotein</keyword>
<dbReference type="PANTHER" id="PTHR46957:SF2">
    <property type="entry name" value="RECEPTOR-TYPE TYROSINE-PROTEIN PHOSPHATASE BETA"/>
    <property type="match status" value="1"/>
</dbReference>
<dbReference type="PANTHER" id="PTHR46957">
    <property type="entry name" value="CYTOKINE RECEPTOR"/>
    <property type="match status" value="1"/>
</dbReference>
<dbReference type="Gene3D" id="2.60.40.10">
    <property type="entry name" value="Immunoglobulins"/>
    <property type="match status" value="13"/>
</dbReference>
<comment type="subcellular location">
    <subcellularLocation>
        <location evidence="1">Membrane</location>
        <topology evidence="1">Single-pass type I membrane protein</topology>
    </subcellularLocation>
</comment>
<keyword evidence="9" id="KW-0472">Membrane</keyword>
<feature type="domain" description="Fibronectin type-III" evidence="17">
    <location>
        <begin position="262"/>
        <end position="350"/>
    </location>
</feature>
<feature type="domain" description="Fibronectin type-III" evidence="17">
    <location>
        <begin position="444"/>
        <end position="534"/>
    </location>
</feature>
<feature type="domain" description="Fibronectin type-III" evidence="17">
    <location>
        <begin position="1355"/>
        <end position="1449"/>
    </location>
</feature>
<dbReference type="SUPFAM" id="SSF52799">
    <property type="entry name" value="(Phosphotyrosine protein) phosphatases II"/>
    <property type="match status" value="1"/>
</dbReference>
<dbReference type="InterPro" id="IPR029021">
    <property type="entry name" value="Prot-tyrosine_phosphatase-like"/>
</dbReference>
<dbReference type="PROSITE" id="PS50853">
    <property type="entry name" value="FN3"/>
    <property type="match status" value="10"/>
</dbReference>
<dbReference type="InterPro" id="IPR003595">
    <property type="entry name" value="Tyr_Pase_cat"/>
</dbReference>
<dbReference type="InterPro" id="IPR000387">
    <property type="entry name" value="Tyr_Pase_dom"/>
</dbReference>
<evidence type="ECO:0000313" key="18">
    <source>
        <dbReference type="EMBL" id="TWW64411.1"/>
    </source>
</evidence>
<sequence>MLRYRGVRVLCCVCWAALLLQQDGRSVALTQAPPLPCSISVTEVTPGLDWVHLRVITPGQNCSFTLTSLDSGEDGGECRRTRGATDTTGGPEEAGSGLQGGEGEEAGFTCTLDHLEAGTSYQLQIRSQMDERVENVSVATKPCREPAPDSGQVGRARTEMLQDPSDPPETSPSPEPSAVAGLQVTSRTSSSLGLSWQAGPGRTQRFRLQLWDQSGLLRNETLESTATQHALLNLTAGRLYNITMVTEASGLQSSVTIEDQTVPAAVLNITADANSTRLLLSWQRPEGDLDSLVITLATNGTGRWQSALPPDATQVTVDQLTPGCTYTAVVASHSGALASQSGATFRTAPAAVTSLSLSLSPSASPPAGLLLSWSPPAGHWESYRVLLLDGSQPVVNTSVNWEAVNFTFPGLGLTPGSLYRAVLVVESGGLTAESSCVGATVPASVLNLHIRHSDETSLSAMWSHAPSGSRDGYFLTLRHGNATVDTREVESNMRECTFNVLTPGTQYSITVATKSHNLSSSVSVEGRTVPMPLRSLSLGSHGVSSLQASWEKPPGGVDSYSLTLLQDSVVIQNHSVPDGGSSLLLDGLMPGAPYRLQASTVSGGLRSASVSLQGRTSPAAVTDVSVASGGRLDAVQVSWRPAVGVVDSYLVRLQDRSQTIRSVAVSRSSPPECTFSSLVAGRLYTVVIVTRTGGLENVTVVQARTQPATVQNPTAVHSGRDDFLKVYWRHAAGDMDRYVVLIRYNLTVLQNKSVSAGQNECAFSSLTPGRLYTVTVETWSGGSVSSVSTDGRTLPAAVRNLSLGDAGTGHLTVTWSPAPGDVDHYEVTLLFNDTRVFPPVALASDARQHRLTALTPGRHYKIVVSTFSGPYERAQFIGGQTVPSTVKNLLLLPRPGLPGSVAGLLASWTPGDGDLDMYVVSLSTPDGTVVDKRPVSKHACSQEFLDLVPGHAYTLTVQSVSGTLTNRSRGTGRTAPARVTALQADNDHTAHSLTVSWERPAGVYDGYRLQLLDEAGAVLANWTVSAERGRQRLEGLTSGRWYRVSVVTVSGGVPSAEATAEGQTRPAAVTNLTLTSANSSSLSFSWRRSDGHVDTYDVSLHSVPETAGQGVEAAEGGRSHQVAGELLDLQKLPAASDRCLFTGLRAGRLYRLQVVSWSRDMSSDSATLARTVPSAASSLEVESSGQTDSLTVSWQHGEGSRSSYQVFLYDVSGATLGVQTVGADHTSHVFSGLSPGHLYRSEVVTHSGELTNRVSAIGRTSPEPPTHLSVKQGPTNDSIELAWSGPASGLYHSFRLQWAPSDRLSVTQTGLTGRILAGMFPGRLYNFTVVTVSGGGASGGPAVISQPIQRSARTSPSPLKSIHCFPLSSSSLSCSWTPPLSDFDSYEVECRRQDDEELISVLPLADSVTTVTLDHLEAYRKYSVTVRLSSAGQKSPPATHTTVTMIDRPPVPPPSVQVSERSSKVTSSSILFRFNCSWFSDINGAVRFFTIVVAESEAAEALQPEQRHPLPSYQDYSTNASVRAYQTAYFSSRCSQDADAPTEQVVEVNLGAGSDRLGGPCDRYHDDDLYLSDSYGSFCDGPLKAKTSYRLSVRAFTHLLDQNHREFPQPLFSDTYLSPPIRTHAEPLGGVVEGLSAGMFLIGITVPILSLLVYRQRLRKVAVQENPVVRMSLWKDVPSSGLYLGVRSNRRVTSPIKAGQFESHLNQLQEDSNYLLSEEFEDLKDVGRNQTLDVARVPENRGKNRYNNILPYDSTRVKLAYLEDDPCSDYINASYIPGNSSRRQYIATQGPLPGTKDDFWRMVWEHSVCNIVMVTQCVEKGRVKCDQYWPPNTEPLYYGELVLQMLSESVLPEWTIREFKISSERCSCPRLLRHFHYTVWPDHGVPESTQSLIQFVRTVRTTWTDPPAPAPPWCTAGSAGVGRTGTFIALDRVLQQLDSKGTVDLYSCVFDMRLHRQHMVQTEGQYTFLYQCVRDVLRARKHRSEQENLLYPIYENFNPEFCRDFIYTGR</sequence>
<evidence type="ECO:0000256" key="1">
    <source>
        <dbReference type="ARBA" id="ARBA00004479"/>
    </source>
</evidence>
<dbReference type="InterPro" id="IPR041201">
    <property type="entry name" value="PTPRJ_TM"/>
</dbReference>
<accession>A0A5C6ND41</accession>
<organism evidence="18 19">
    <name type="scientific">Takifugu flavidus</name>
    <name type="common">sansaifugu</name>
    <dbReference type="NCBI Taxonomy" id="433684"/>
    <lineage>
        <taxon>Eukaryota</taxon>
        <taxon>Metazoa</taxon>
        <taxon>Chordata</taxon>
        <taxon>Craniata</taxon>
        <taxon>Vertebrata</taxon>
        <taxon>Euteleostomi</taxon>
        <taxon>Actinopterygii</taxon>
        <taxon>Neopterygii</taxon>
        <taxon>Teleostei</taxon>
        <taxon>Neoteleostei</taxon>
        <taxon>Acanthomorphata</taxon>
        <taxon>Eupercaria</taxon>
        <taxon>Tetraodontiformes</taxon>
        <taxon>Tetradontoidea</taxon>
        <taxon>Tetraodontidae</taxon>
        <taxon>Takifugu</taxon>
    </lineage>
</organism>
<comment type="caution">
    <text evidence="18">The sequence shown here is derived from an EMBL/GenBank/DDBJ whole genome shotgun (WGS) entry which is preliminary data.</text>
</comment>
<gene>
    <name evidence="18" type="ORF">D4764_22G0000580</name>
</gene>
<dbReference type="SMART" id="SM00194">
    <property type="entry name" value="PTPc"/>
    <property type="match status" value="1"/>
</dbReference>
<comment type="similarity">
    <text evidence="11">Belongs to the protein-tyrosine phosphatase family. Receptor class 3 subfamily.</text>
</comment>
<feature type="compositionally biased region" description="Pro residues" evidence="13">
    <location>
        <begin position="165"/>
        <end position="175"/>
    </location>
</feature>
<dbReference type="SMART" id="SM00404">
    <property type="entry name" value="PTPc_motif"/>
    <property type="match status" value="1"/>
</dbReference>
<keyword evidence="4 14" id="KW-0732">Signal</keyword>
<feature type="region of interest" description="Disordered" evidence="13">
    <location>
        <begin position="1431"/>
        <end position="1460"/>
    </location>
</feature>
<feature type="domain" description="Tyrosine specific protein phosphatases" evidence="16">
    <location>
        <begin position="1890"/>
        <end position="1967"/>
    </location>
</feature>
<evidence type="ECO:0000256" key="6">
    <source>
        <dbReference type="ARBA" id="ARBA00022801"/>
    </source>
</evidence>
<evidence type="ECO:0000256" key="7">
    <source>
        <dbReference type="ARBA" id="ARBA00022912"/>
    </source>
</evidence>
<feature type="signal peptide" evidence="14">
    <location>
        <begin position="1"/>
        <end position="26"/>
    </location>
</feature>
<feature type="region of interest" description="Disordered" evidence="13">
    <location>
        <begin position="72"/>
        <end position="102"/>
    </location>
</feature>
<feature type="domain" description="Fibronectin type-III" evidence="17">
    <location>
        <begin position="178"/>
        <end position="260"/>
    </location>
</feature>
<dbReference type="InterPro" id="IPR050713">
    <property type="entry name" value="RTP_Phos/Ushers"/>
</dbReference>
<evidence type="ECO:0000256" key="4">
    <source>
        <dbReference type="ARBA" id="ARBA00022729"/>
    </source>
</evidence>
<dbReference type="FunFam" id="3.90.190.10:FF:000009">
    <property type="entry name" value="Receptor-type tyrosine-protein phosphatase beta"/>
    <property type="match status" value="1"/>
</dbReference>
<evidence type="ECO:0000259" key="17">
    <source>
        <dbReference type="PROSITE" id="PS50853"/>
    </source>
</evidence>
<dbReference type="InterPro" id="IPR003961">
    <property type="entry name" value="FN3_dom"/>
</dbReference>
<name>A0A5C6ND41_9TELE</name>
<keyword evidence="6" id="KW-0378">Hydrolase</keyword>
<dbReference type="Proteomes" id="UP000324091">
    <property type="component" value="Chromosome 22"/>
</dbReference>
<evidence type="ECO:0000256" key="13">
    <source>
        <dbReference type="SAM" id="MobiDB-lite"/>
    </source>
</evidence>
<dbReference type="InterPro" id="IPR036116">
    <property type="entry name" value="FN3_sf"/>
</dbReference>
<evidence type="ECO:0000256" key="5">
    <source>
        <dbReference type="ARBA" id="ARBA00022737"/>
    </source>
</evidence>
<proteinExistence type="inferred from homology"/>
<dbReference type="CDD" id="cd00063">
    <property type="entry name" value="FN3"/>
    <property type="match status" value="5"/>
</dbReference>
<keyword evidence="19" id="KW-1185">Reference proteome</keyword>
<dbReference type="GO" id="GO:0045296">
    <property type="term" value="F:cadherin binding"/>
    <property type="evidence" value="ECO:0007669"/>
    <property type="project" value="TreeGrafter"/>
</dbReference>
<feature type="domain" description="Fibronectin type-III" evidence="17">
    <location>
        <begin position="1175"/>
        <end position="1263"/>
    </location>
</feature>
<dbReference type="Gene3D" id="3.90.190.10">
    <property type="entry name" value="Protein tyrosine phosphatase superfamily"/>
    <property type="match status" value="1"/>
</dbReference>
<dbReference type="FunFam" id="2.60.40.10:FF:000369">
    <property type="entry name" value="Protein tyrosine phosphatase, receptor type B"/>
    <property type="match status" value="7"/>
</dbReference>
<dbReference type="GO" id="GO:0043235">
    <property type="term" value="C:receptor complex"/>
    <property type="evidence" value="ECO:0007669"/>
    <property type="project" value="TreeGrafter"/>
</dbReference>
<dbReference type="SMART" id="SM00060">
    <property type="entry name" value="FN3"/>
    <property type="match status" value="16"/>
</dbReference>
<dbReference type="PROSITE" id="PS50055">
    <property type="entry name" value="TYR_PHOSPHATASE_PTP"/>
    <property type="match status" value="1"/>
</dbReference>
<dbReference type="Pfam" id="PF18861">
    <property type="entry name" value="PTP_tm"/>
    <property type="match status" value="1"/>
</dbReference>
<dbReference type="EMBL" id="RHFK02000015">
    <property type="protein sequence ID" value="TWW64411.1"/>
    <property type="molecule type" value="Genomic_DNA"/>
</dbReference>
<keyword evidence="18" id="KW-0675">Receptor</keyword>